<keyword evidence="4 8" id="KW-1133">Transmembrane helix</keyword>
<keyword evidence="3 8" id="KW-0812">Transmembrane</keyword>
<keyword evidence="5 8" id="KW-0472">Membrane</keyword>
<reference evidence="10" key="2">
    <citation type="submission" date="2021-04" db="EMBL/GenBank/DDBJ databases">
        <authorList>
            <person name="Liu J."/>
        </authorList>
    </citation>
    <scope>NUCLEOTIDE SEQUENCE</scope>
    <source>
        <strain evidence="10">BAD-6</strain>
    </source>
</reference>
<evidence type="ECO:0000256" key="4">
    <source>
        <dbReference type="ARBA" id="ARBA00022989"/>
    </source>
</evidence>
<dbReference type="InterPro" id="IPR024449">
    <property type="entry name" value="Anti-sigma_RsgI_N"/>
</dbReference>
<evidence type="ECO:0000256" key="3">
    <source>
        <dbReference type="ARBA" id="ARBA00022692"/>
    </source>
</evidence>
<evidence type="ECO:0000313" key="11">
    <source>
        <dbReference type="Proteomes" id="UP000675664"/>
    </source>
</evidence>
<dbReference type="GO" id="GO:0005886">
    <property type="term" value="C:plasma membrane"/>
    <property type="evidence" value="ECO:0007669"/>
    <property type="project" value="UniProtKB-SubCell"/>
</dbReference>
<dbReference type="EMBL" id="JAGSND010000008">
    <property type="protein sequence ID" value="MBR0598733.1"/>
    <property type="molecule type" value="Genomic_DNA"/>
</dbReference>
<evidence type="ECO:0000256" key="7">
    <source>
        <dbReference type="SAM" id="MobiDB-lite"/>
    </source>
</evidence>
<dbReference type="PROSITE" id="PS51849">
    <property type="entry name" value="RSGI_N"/>
    <property type="match status" value="1"/>
</dbReference>
<comment type="subcellular location">
    <subcellularLocation>
        <location evidence="1">Cell membrane</location>
        <topology evidence="1">Single-pass membrane protein</topology>
    </subcellularLocation>
</comment>
<feature type="compositionally biased region" description="Acidic residues" evidence="7">
    <location>
        <begin position="287"/>
        <end position="301"/>
    </location>
</feature>
<accession>A0A8J8B1H8</accession>
<keyword evidence="6" id="KW-0175">Coiled coil</keyword>
<evidence type="ECO:0000256" key="6">
    <source>
        <dbReference type="SAM" id="Coils"/>
    </source>
</evidence>
<sequence length="340" mass="38058">MKGIIVEASKIDAVVLLEDGTFQKVKNNRYEVGQQITLELRKKVSRFMAGAASFAAAVAVFTIGTFAYFTPTDYVSLDVNPSIEYSLNRFDRILKAEAVNDDGEKILSQLEVKHMTVEKGVKKTIDLLIEEGYLTDDENSGVVITTSNSDMDEAEKLAEELKEKIQGYLDDKADIHATIEAEAVGKARVQEAKALGVTPGKLNLVEKLKASAEGQSEIDMDEWLTKSVKDINKAIKENKIKNKDLKDDPEGIEDQENTVDQPGKSQETNARIKDRNTEKSSLKDEPSLENEESDTDTEDDSDKDKLEEKKMKEFEKVENENRQTNKPEKEKQNSGKSDKN</sequence>
<dbReference type="Proteomes" id="UP000675664">
    <property type="component" value="Unassembled WGS sequence"/>
</dbReference>
<gene>
    <name evidence="10" type="ORF">KCX82_12655</name>
</gene>
<feature type="compositionally biased region" description="Basic and acidic residues" evidence="7">
    <location>
        <begin position="270"/>
        <end position="286"/>
    </location>
</feature>
<feature type="region of interest" description="Disordered" evidence="7">
    <location>
        <begin position="242"/>
        <end position="340"/>
    </location>
</feature>
<feature type="compositionally biased region" description="Polar residues" evidence="7">
    <location>
        <begin position="258"/>
        <end position="269"/>
    </location>
</feature>
<reference evidence="10" key="1">
    <citation type="submission" date="2021-04" db="EMBL/GenBank/DDBJ databases">
        <title>Sinoanaerobacter chloroacetimidivorans sp. nov., an obligate anaerobic bacterium isolated from anaerobic sludge.</title>
        <authorList>
            <person name="Bao Y."/>
        </authorList>
    </citation>
    <scope>NUCLEOTIDE SEQUENCE</scope>
    <source>
        <strain evidence="10">BAD-6</strain>
    </source>
</reference>
<organism evidence="10 11">
    <name type="scientific">Sinanaerobacter chloroacetimidivorans</name>
    <dbReference type="NCBI Taxonomy" id="2818044"/>
    <lineage>
        <taxon>Bacteria</taxon>
        <taxon>Bacillati</taxon>
        <taxon>Bacillota</taxon>
        <taxon>Clostridia</taxon>
        <taxon>Peptostreptococcales</taxon>
        <taxon>Anaerovoracaceae</taxon>
        <taxon>Sinanaerobacter</taxon>
    </lineage>
</organism>
<dbReference type="Pfam" id="PF12791">
    <property type="entry name" value="RsgI_N"/>
    <property type="match status" value="1"/>
</dbReference>
<evidence type="ECO:0000259" key="9">
    <source>
        <dbReference type="PROSITE" id="PS51849"/>
    </source>
</evidence>
<feature type="transmembrane region" description="Helical" evidence="8">
    <location>
        <begin position="47"/>
        <end position="69"/>
    </location>
</feature>
<feature type="compositionally biased region" description="Basic and acidic residues" evidence="7">
    <location>
        <begin position="302"/>
        <end position="340"/>
    </location>
</feature>
<evidence type="ECO:0000256" key="8">
    <source>
        <dbReference type="SAM" id="Phobius"/>
    </source>
</evidence>
<protein>
    <recommendedName>
        <fullName evidence="9">RsgI N-terminal anti-sigma domain-containing protein</fullName>
    </recommendedName>
</protein>
<dbReference type="RefSeq" id="WP_227018864.1">
    <property type="nucleotide sequence ID" value="NZ_JAGSND010000008.1"/>
</dbReference>
<evidence type="ECO:0000256" key="2">
    <source>
        <dbReference type="ARBA" id="ARBA00022475"/>
    </source>
</evidence>
<dbReference type="InterPro" id="IPR055431">
    <property type="entry name" value="RsgI_M"/>
</dbReference>
<comment type="caution">
    <text evidence="10">The sequence shown here is derived from an EMBL/GenBank/DDBJ whole genome shotgun (WGS) entry which is preliminary data.</text>
</comment>
<dbReference type="AlphaFoldDB" id="A0A8J8B1H8"/>
<keyword evidence="2" id="KW-1003">Cell membrane</keyword>
<evidence type="ECO:0000256" key="1">
    <source>
        <dbReference type="ARBA" id="ARBA00004162"/>
    </source>
</evidence>
<feature type="coiled-coil region" evidence="6">
    <location>
        <begin position="144"/>
        <end position="171"/>
    </location>
</feature>
<name>A0A8J8B1H8_9FIRM</name>
<dbReference type="Pfam" id="PF23750">
    <property type="entry name" value="RsgI_M"/>
    <property type="match status" value="1"/>
</dbReference>
<keyword evidence="11" id="KW-1185">Reference proteome</keyword>
<proteinExistence type="predicted"/>
<evidence type="ECO:0000256" key="5">
    <source>
        <dbReference type="ARBA" id="ARBA00023136"/>
    </source>
</evidence>
<evidence type="ECO:0000313" key="10">
    <source>
        <dbReference type="EMBL" id="MBR0598733.1"/>
    </source>
</evidence>
<feature type="domain" description="RsgI N-terminal anti-sigma" evidence="9">
    <location>
        <begin position="1"/>
        <end position="47"/>
    </location>
</feature>